<dbReference type="InterPro" id="IPR023606">
    <property type="entry name" value="CoA-Trfase_III_dom_1_sf"/>
</dbReference>
<reference evidence="2" key="1">
    <citation type="submission" date="2018-05" db="EMBL/GenBank/DDBJ databases">
        <authorList>
            <person name="Lanie J.A."/>
            <person name="Ng W.-L."/>
            <person name="Kazmierczak K.M."/>
            <person name="Andrzejewski T.M."/>
            <person name="Davidsen T.M."/>
            <person name="Wayne K.J."/>
            <person name="Tettelin H."/>
            <person name="Glass J.I."/>
            <person name="Rusch D."/>
            <person name="Podicherti R."/>
            <person name="Tsui H.-C.T."/>
            <person name="Winkler M.E."/>
        </authorList>
    </citation>
    <scope>NUCLEOTIDE SEQUENCE</scope>
</reference>
<accession>A0A381Y3B0</accession>
<sequence>MAGGSDPARLLDDLIADRSVGAADASSAWAASGAMALTGPADGPPRPAPVALVDAMRRLAERYEALGGDPTDGPALLGERAALAGMGRRGATSVGGHAHLVAAGDGLVCLNLARSDDLAALPALLGEAVDSAYWPTVERIIGNRPSEELAERADLLGVPLGVPGTGPGLPAAVAVGGSSPRRYERPLVVELGSLWAAPLCGDLLRRAGCRVVKVESRTRPDGARRGPAAFFDLLNGGKESVAVDMATTDGRDAVRRLVSAADVVVEASRPRVMRQWGVDVDALVGAGTVWTSITGYGRTGPRSSGVAFGDDAAVSGGLLLEDPPGFVADAVADPATGLLAAVLTLAALGSGRGHLVDVSLAGTAGWLLGDGRMVDAAAGGEAALPRTRHADVPAAELGADTASVLAGLGT</sequence>
<dbReference type="InterPro" id="IPR050509">
    <property type="entry name" value="CoA-transferase_III"/>
</dbReference>
<evidence type="ECO:0000256" key="1">
    <source>
        <dbReference type="ARBA" id="ARBA00022679"/>
    </source>
</evidence>
<dbReference type="Gene3D" id="3.40.50.10540">
    <property type="entry name" value="Crotonobetainyl-coa:carnitine coa-transferase, domain 1"/>
    <property type="match status" value="1"/>
</dbReference>
<evidence type="ECO:0008006" key="3">
    <source>
        <dbReference type="Google" id="ProtNLM"/>
    </source>
</evidence>
<organism evidence="2">
    <name type="scientific">marine metagenome</name>
    <dbReference type="NCBI Taxonomy" id="408172"/>
    <lineage>
        <taxon>unclassified sequences</taxon>
        <taxon>metagenomes</taxon>
        <taxon>ecological metagenomes</taxon>
    </lineage>
</organism>
<dbReference type="SUPFAM" id="SSF89796">
    <property type="entry name" value="CoA-transferase family III (CaiB/BaiF)"/>
    <property type="match status" value="1"/>
</dbReference>
<evidence type="ECO:0000313" key="2">
    <source>
        <dbReference type="EMBL" id="SVA71415.1"/>
    </source>
</evidence>
<dbReference type="GO" id="GO:0016740">
    <property type="term" value="F:transferase activity"/>
    <property type="evidence" value="ECO:0007669"/>
    <property type="project" value="UniProtKB-KW"/>
</dbReference>
<dbReference type="PANTHER" id="PTHR48228">
    <property type="entry name" value="SUCCINYL-COA--D-CITRAMALATE COA-TRANSFERASE"/>
    <property type="match status" value="1"/>
</dbReference>
<proteinExistence type="predicted"/>
<protein>
    <recommendedName>
        <fullName evidence="3">CoA transferase</fullName>
    </recommendedName>
</protein>
<dbReference type="PANTHER" id="PTHR48228:SF6">
    <property type="entry name" value="L-CARNITINE COA-TRANSFERASE"/>
    <property type="match status" value="1"/>
</dbReference>
<gene>
    <name evidence="2" type="ORF">METZ01_LOCUS124269</name>
</gene>
<dbReference type="AlphaFoldDB" id="A0A381Y3B0"/>
<name>A0A381Y3B0_9ZZZZ</name>
<dbReference type="Pfam" id="PF02515">
    <property type="entry name" value="CoA_transf_3"/>
    <property type="match status" value="1"/>
</dbReference>
<keyword evidence="1" id="KW-0808">Transferase</keyword>
<dbReference type="EMBL" id="UINC01017277">
    <property type="protein sequence ID" value="SVA71415.1"/>
    <property type="molecule type" value="Genomic_DNA"/>
</dbReference>
<dbReference type="InterPro" id="IPR003673">
    <property type="entry name" value="CoA-Trfase_fam_III"/>
</dbReference>